<gene>
    <name evidence="2" type="ordered locus">Namu_1445</name>
</gene>
<reference evidence="2 3" key="2">
    <citation type="journal article" date="2010" name="Stand. Genomic Sci.">
        <title>Complete genome sequence of Nakamurella multipartita type strain (Y-104).</title>
        <authorList>
            <person name="Tice H."/>
            <person name="Mayilraj S."/>
            <person name="Sims D."/>
            <person name="Lapidus A."/>
            <person name="Nolan M."/>
            <person name="Lucas S."/>
            <person name="Glavina Del Rio T."/>
            <person name="Copeland A."/>
            <person name="Cheng J.F."/>
            <person name="Meincke L."/>
            <person name="Bruce D."/>
            <person name="Goodwin L."/>
            <person name="Pitluck S."/>
            <person name="Ivanova N."/>
            <person name="Mavromatis K."/>
            <person name="Ovchinnikova G."/>
            <person name="Pati A."/>
            <person name="Chen A."/>
            <person name="Palaniappan K."/>
            <person name="Land M."/>
            <person name="Hauser L."/>
            <person name="Chang Y.J."/>
            <person name="Jeffries C.D."/>
            <person name="Detter J.C."/>
            <person name="Brettin T."/>
            <person name="Rohde M."/>
            <person name="Goker M."/>
            <person name="Bristow J."/>
            <person name="Eisen J.A."/>
            <person name="Markowitz V."/>
            <person name="Hugenholtz P."/>
            <person name="Kyrpides N.C."/>
            <person name="Klenk H.P."/>
            <person name="Chen F."/>
        </authorList>
    </citation>
    <scope>NUCLEOTIDE SEQUENCE [LARGE SCALE GENOMIC DNA]</scope>
    <source>
        <strain evidence="3">ATCC 700099 / DSM 44233 / CIP 104796 / JCM 9543 / NBRC 105858 / Y-104</strain>
    </source>
</reference>
<evidence type="ECO:0000259" key="1">
    <source>
        <dbReference type="Pfam" id="PF01717"/>
    </source>
</evidence>
<keyword evidence="3" id="KW-1185">Reference proteome</keyword>
<dbReference type="HOGENOM" id="CLU_065357_0_0_11"/>
<dbReference type="OrthoDB" id="5242426at2"/>
<protein>
    <submittedName>
        <fullName evidence="2">Methionine synthase vitamin-B12 independent</fullName>
    </submittedName>
</protein>
<dbReference type="GO" id="GO:0009086">
    <property type="term" value="P:methionine biosynthetic process"/>
    <property type="evidence" value="ECO:0007669"/>
    <property type="project" value="InterPro"/>
</dbReference>
<dbReference type="GO" id="GO:0003871">
    <property type="term" value="F:5-methyltetrahydropteroyltriglutamate-homocysteine S-methyltransferase activity"/>
    <property type="evidence" value="ECO:0007669"/>
    <property type="project" value="InterPro"/>
</dbReference>
<name>C8XEI8_NAKMY</name>
<reference evidence="3" key="1">
    <citation type="submission" date="2009-09" db="EMBL/GenBank/DDBJ databases">
        <title>The complete genome of Nakamurella multipartita DSM 44233.</title>
        <authorList>
            <consortium name="US DOE Joint Genome Institute (JGI-PGF)"/>
            <person name="Lucas S."/>
            <person name="Copeland A."/>
            <person name="Lapidus A."/>
            <person name="Glavina del Rio T."/>
            <person name="Dalin E."/>
            <person name="Tice H."/>
            <person name="Bruce D."/>
            <person name="Goodwin L."/>
            <person name="Pitluck S."/>
            <person name="Kyrpides N."/>
            <person name="Mavromatis K."/>
            <person name="Ivanova N."/>
            <person name="Ovchinnikova G."/>
            <person name="Sims D."/>
            <person name="Meincke L."/>
            <person name="Brettin T."/>
            <person name="Detter J.C."/>
            <person name="Han C."/>
            <person name="Larimer F."/>
            <person name="Land M."/>
            <person name="Hauser L."/>
            <person name="Markowitz V."/>
            <person name="Cheng J.-F."/>
            <person name="Hugenholtz P."/>
            <person name="Woyke T."/>
            <person name="Wu D."/>
            <person name="Klenk H.-P."/>
            <person name="Eisen J.A."/>
        </authorList>
    </citation>
    <scope>NUCLEOTIDE SEQUENCE [LARGE SCALE GENOMIC DNA]</scope>
    <source>
        <strain evidence="3">ATCC 700099 / DSM 44233 / CIP 104796 / JCM 9543 / NBRC 105858 / Y-104</strain>
    </source>
</reference>
<dbReference type="KEGG" id="nml:Namu_1445"/>
<dbReference type="RefSeq" id="WP_015746753.1">
    <property type="nucleotide sequence ID" value="NC_013235.1"/>
</dbReference>
<dbReference type="AlphaFoldDB" id="C8XEI8"/>
<evidence type="ECO:0000313" key="2">
    <source>
        <dbReference type="EMBL" id="ACV77846.1"/>
    </source>
</evidence>
<dbReference type="GO" id="GO:0008270">
    <property type="term" value="F:zinc ion binding"/>
    <property type="evidence" value="ECO:0007669"/>
    <property type="project" value="InterPro"/>
</dbReference>
<dbReference type="EMBL" id="CP001737">
    <property type="protein sequence ID" value="ACV77846.1"/>
    <property type="molecule type" value="Genomic_DNA"/>
</dbReference>
<sequence>MTDAVPRLEIPAAESESALLAQFPVKRAWQLGAATGIGSMPGTSPGEAATMVAVELPELPHLVELPARGVGADLVGRTAGLLVDIWAEVVPSGWRISRRPGRDSQRAADLLAWDLDAAEERFAGAEWIKAQICGPWTLAAGLELPSGHRALTDPGAVRDLAESLIEGVRAHLAELARRIPGAGVVLQIDEPGLPAVLAGSLPTASGFGTVRSVPAARVQEVLATVVDAVGDRPTIAHCCHAQAPLRLLRACGFDALAVDLTLVGDRPPVLDALGELIDSGGILLAGVIATTAPGKPDRPLAKWAAPLLESWNRLGFRREDMAASVVPTPCCGLAEADREWAVRAMKLAAALADALPDLPETW</sequence>
<feature type="domain" description="Cobalamin-independent methionine synthase MetE C-terminal/archaeal" evidence="1">
    <location>
        <begin position="34"/>
        <end position="352"/>
    </location>
</feature>
<evidence type="ECO:0000313" key="3">
    <source>
        <dbReference type="Proteomes" id="UP000002218"/>
    </source>
</evidence>
<accession>C8XEI8</accession>
<proteinExistence type="predicted"/>
<dbReference type="InterPro" id="IPR002629">
    <property type="entry name" value="Met_Synth_C/arc"/>
</dbReference>
<dbReference type="Pfam" id="PF01717">
    <property type="entry name" value="Meth_synt_2"/>
    <property type="match status" value="1"/>
</dbReference>
<dbReference type="Proteomes" id="UP000002218">
    <property type="component" value="Chromosome"/>
</dbReference>
<dbReference type="STRING" id="479431.Namu_1445"/>
<dbReference type="InParanoid" id="C8XEI8"/>
<dbReference type="InterPro" id="IPR038071">
    <property type="entry name" value="UROD/MetE-like_sf"/>
</dbReference>
<dbReference type="eggNOG" id="COG0620">
    <property type="taxonomic scope" value="Bacteria"/>
</dbReference>
<organism evidence="2 3">
    <name type="scientific">Nakamurella multipartita (strain ATCC 700099 / DSM 44233 / CIP 104796 / JCM 9543 / NBRC 105858 / Y-104)</name>
    <name type="common">Microsphaera multipartita</name>
    <dbReference type="NCBI Taxonomy" id="479431"/>
    <lineage>
        <taxon>Bacteria</taxon>
        <taxon>Bacillati</taxon>
        <taxon>Actinomycetota</taxon>
        <taxon>Actinomycetes</taxon>
        <taxon>Nakamurellales</taxon>
        <taxon>Nakamurellaceae</taxon>
        <taxon>Nakamurella</taxon>
    </lineage>
</organism>
<dbReference type="Gene3D" id="3.20.20.210">
    <property type="match status" value="1"/>
</dbReference>
<dbReference type="SUPFAM" id="SSF51726">
    <property type="entry name" value="UROD/MetE-like"/>
    <property type="match status" value="1"/>
</dbReference>